<dbReference type="EMBL" id="CP062008">
    <property type="protein sequence ID" value="QPG69452.1"/>
    <property type="molecule type" value="Genomic_DNA"/>
</dbReference>
<protein>
    <submittedName>
        <fullName evidence="2">LpqN/LpqT family lipoprotein</fullName>
    </submittedName>
</protein>
<accession>A0A8H2JHP2</accession>
<dbReference type="GeneID" id="76729120"/>
<name>A0A8H2JHP2_MYCMU</name>
<dbReference type="EMBL" id="POTL01000001">
    <property type="protein sequence ID" value="TLH55971.1"/>
    <property type="molecule type" value="Genomic_DNA"/>
</dbReference>
<dbReference type="AlphaFoldDB" id="A0A8H2JHP2"/>
<organism evidence="3">
    <name type="scientific">Mycolicibacterium mucogenicum DSM 44124</name>
    <dbReference type="NCBI Taxonomy" id="1226753"/>
    <lineage>
        <taxon>Bacteria</taxon>
        <taxon>Bacillati</taxon>
        <taxon>Actinomycetota</taxon>
        <taxon>Actinomycetes</taxon>
        <taxon>Mycobacteriales</taxon>
        <taxon>Mycobacteriaceae</taxon>
        <taxon>Mycolicibacterium</taxon>
    </lineage>
</organism>
<reference evidence="2 4" key="2">
    <citation type="journal article" date="2019" name="BMC Evol. Biol.">
        <title>Comparative genomics of Mycobacterium mucogenicum and Mycobacterium neoaurum clade members emphasizing tRNA and non-coding RNA.</title>
        <authorList>
            <person name="Behra P.R.K."/>
            <person name="Pettersson B.M.F."/>
            <person name="Das S."/>
            <person name="Dasgupta S."/>
            <person name="Kirsebom L.A."/>
        </authorList>
    </citation>
    <scope>NUCLEOTIDE SEQUENCE [LARGE SCALE GENOMIC DNA]</scope>
    <source>
        <strain evidence="2 4">DSM 44124</strain>
    </source>
</reference>
<reference evidence="3" key="1">
    <citation type="submission" date="2018-01" db="EMBL/GenBank/DDBJ databases">
        <title>Comparative genomics of Mycobacterium mucogenicum and Mycobacterium neoaurum clade members emphasizing tRNA and non-coding RNA.</title>
        <authorList>
            <person name="Behra P.R.K."/>
            <person name="Pettersson B.M.F."/>
            <person name="Das S."/>
            <person name="Dasgupta S."/>
            <person name="Kirsebom L.A."/>
        </authorList>
    </citation>
    <scope>NUCLEOTIDE SEQUENCE</scope>
    <source>
        <strain evidence="3">DSM 44124</strain>
    </source>
</reference>
<keyword evidence="2" id="KW-0449">Lipoprotein</keyword>
<evidence type="ECO:0000313" key="4">
    <source>
        <dbReference type="Proteomes" id="UP000309231"/>
    </source>
</evidence>
<evidence type="ECO:0000313" key="2">
    <source>
        <dbReference type="EMBL" id="QPG69452.1"/>
    </source>
</evidence>
<evidence type="ECO:0000313" key="3">
    <source>
        <dbReference type="EMBL" id="TLH55971.1"/>
    </source>
</evidence>
<keyword evidence="4" id="KW-1185">Reference proteome</keyword>
<keyword evidence="1" id="KW-0732">Signal</keyword>
<proteinExistence type="predicted"/>
<reference evidence="2 4" key="3">
    <citation type="journal article" date="2019" name="Sci. Rep.">
        <title>Insight into the biology of Mycobacterium mucogenicum and Mycobacterium neoaurum clade members.</title>
        <authorList>
            <person name="Behra P.R.K."/>
            <person name="Pettersson B.M.F."/>
            <person name="Ramesh M."/>
            <person name="Dasgupta S."/>
            <person name="Kirsebom L.A."/>
        </authorList>
    </citation>
    <scope>NUCLEOTIDE SEQUENCE [LARGE SCALE GENOMIC DNA]</scope>
    <source>
        <strain evidence="2 4">DSM 44124</strain>
    </source>
</reference>
<dbReference type="RefSeq" id="WP_138158657.1">
    <property type="nucleotide sequence ID" value="NZ_ANBS01000004.1"/>
</dbReference>
<gene>
    <name evidence="2" type="ORF">C1S78_029585</name>
    <name evidence="3" type="ORF">C1S78_29520</name>
</gene>
<sequence>MFENARHWRLLAGGVAAGLAGVVGFAGNTASADPLPPQPVVPAPATVTQTVTVQAAPAPVAAAQPAGPAFIPAGQPAAVPQPATLPQPATIPQPAVAQPVIAPAPPPTPAIAPAASGTIAEFFRAHNVAMQRQTAAGFTALNIVLPVPPGWAAVPDPNVPDAFAVIADRVGGDGLYTSNAALQVYKLVGDFDPREAISHGFIDSQQQVAWRSTDGSMADFYGMPSSIIEGTYRENNLTLNTSRRHVIATSGADRYLVTLSVTTSAQVTVASGNATDAIVNGFKISAPGAPAAAPAPAAVPAPAAAPAPAAVPAPVAPAPAAPMVPAPAAVAPHAAGAVPLTASIPGLGR</sequence>
<dbReference type="Gene3D" id="3.40.1000.10">
    <property type="entry name" value="Mog1/PsbP, alpha/beta/alpha sandwich"/>
    <property type="match status" value="1"/>
</dbReference>
<dbReference type="InterPro" id="IPR019674">
    <property type="entry name" value="Lipoprotein_LpqN/LpqT-like"/>
</dbReference>
<dbReference type="Proteomes" id="UP000309231">
    <property type="component" value="Chromosome"/>
</dbReference>
<dbReference type="Pfam" id="PF10738">
    <property type="entry name" value="Lpp-LpqN"/>
    <property type="match status" value="1"/>
</dbReference>
<evidence type="ECO:0000256" key="1">
    <source>
        <dbReference type="ARBA" id="ARBA00022729"/>
    </source>
</evidence>
<dbReference type="KEGG" id="mmuc:C1S78_029585"/>